<evidence type="ECO:0000313" key="6">
    <source>
        <dbReference type="EMBL" id="RAI57626.1"/>
    </source>
</evidence>
<dbReference type="PANTHER" id="PTHR30483:SF6">
    <property type="entry name" value="PERIPLASMIC BINDING PROTEIN OF ABC TRANSPORTER FOR NATURAL AMINO ACIDS"/>
    <property type="match status" value="1"/>
</dbReference>
<dbReference type="CDD" id="cd06339">
    <property type="entry name" value="PBP1_YraM_LppC_lipoprotein-like"/>
    <property type="match status" value="1"/>
</dbReference>
<evidence type="ECO:0000256" key="3">
    <source>
        <dbReference type="ARBA" id="ARBA00022970"/>
    </source>
</evidence>
<keyword evidence="7" id="KW-1185">Reference proteome</keyword>
<reference evidence="7" key="1">
    <citation type="submission" date="2018-06" db="EMBL/GenBank/DDBJ databases">
        <authorList>
            <person name="Khan S.A."/>
        </authorList>
    </citation>
    <scope>NUCLEOTIDE SEQUENCE [LARGE SCALE GENOMIC DNA]</scope>
    <source>
        <strain evidence="7">DB-1506</strain>
    </source>
</reference>
<accession>A0A327M5I0</accession>
<gene>
    <name evidence="6" type="ORF">DOO78_17660</name>
</gene>
<sequence>MRLPVPSCSAHRPAPVSRQDRPGGSAGIPAGRRATWRRLLGAALLLLPAAACAPQAPSRPVAVAPGQAPLAALPVEPPRNRVGLLLPLSGGNRALGQAMLNASQLALFDQGDPGIELLPRDTGSTAAGAGEAARVALAEGAKAFAGPLTLGETAAAAGAARASGAPVLAYTSDASQAGRGVWVMGLTPGEQAERMLEAAAAAGARRVGLLAADDEFGRRLGAGLRARATALGLPAPLLQLHARLGDVAAAARELAEKAQPDGLDAVLLGHGGERARQAAAALVAALPMAPRFLGTALWAGDASLAQEPALAGAWFPGPDPQARAGFDSRYQAAFGEKPPRLAGVAYDAAALAARAVREPGGNPPLGQPMLGADGPILLAPNGLAQRGLAIFAVDPAGEPTLVEPAPIPGSPAS</sequence>
<evidence type="ECO:0000256" key="1">
    <source>
        <dbReference type="ARBA" id="ARBA00010062"/>
    </source>
</evidence>
<dbReference type="InterPro" id="IPR051010">
    <property type="entry name" value="BCAA_transport"/>
</dbReference>
<dbReference type="OrthoDB" id="7210494at2"/>
<dbReference type="SUPFAM" id="SSF53822">
    <property type="entry name" value="Periplasmic binding protein-like I"/>
    <property type="match status" value="1"/>
</dbReference>
<dbReference type="Gene3D" id="3.40.50.2300">
    <property type="match status" value="2"/>
</dbReference>
<dbReference type="GO" id="GO:0006865">
    <property type="term" value="P:amino acid transport"/>
    <property type="evidence" value="ECO:0007669"/>
    <property type="project" value="UniProtKB-KW"/>
</dbReference>
<comment type="caution">
    <text evidence="6">The sequence shown here is derived from an EMBL/GenBank/DDBJ whole genome shotgun (WGS) entry which is preliminary data.</text>
</comment>
<evidence type="ECO:0000313" key="7">
    <source>
        <dbReference type="Proteomes" id="UP000249065"/>
    </source>
</evidence>
<comment type="similarity">
    <text evidence="1">Belongs to the leucine-binding protein family.</text>
</comment>
<dbReference type="PANTHER" id="PTHR30483">
    <property type="entry name" value="LEUCINE-SPECIFIC-BINDING PROTEIN"/>
    <property type="match status" value="1"/>
</dbReference>
<evidence type="ECO:0000256" key="4">
    <source>
        <dbReference type="SAM" id="MobiDB-lite"/>
    </source>
</evidence>
<keyword evidence="3" id="KW-0813">Transport</keyword>
<evidence type="ECO:0000256" key="2">
    <source>
        <dbReference type="ARBA" id="ARBA00022729"/>
    </source>
</evidence>
<proteinExistence type="inferred from homology"/>
<organism evidence="6 7">
    <name type="scientific">Roseicella frigidaeris</name>
    <dbReference type="NCBI Taxonomy" id="2230885"/>
    <lineage>
        <taxon>Bacteria</taxon>
        <taxon>Pseudomonadati</taxon>
        <taxon>Pseudomonadota</taxon>
        <taxon>Alphaproteobacteria</taxon>
        <taxon>Acetobacterales</taxon>
        <taxon>Roseomonadaceae</taxon>
        <taxon>Roseicella</taxon>
    </lineage>
</organism>
<feature type="region of interest" description="Disordered" evidence="4">
    <location>
        <begin position="1"/>
        <end position="30"/>
    </location>
</feature>
<feature type="domain" description="Leucine-binding protein" evidence="5">
    <location>
        <begin position="81"/>
        <end position="360"/>
    </location>
</feature>
<dbReference type="InterPro" id="IPR028081">
    <property type="entry name" value="Leu-bd"/>
</dbReference>
<name>A0A327M5I0_9PROT</name>
<dbReference type="EMBL" id="QLIX01000015">
    <property type="protein sequence ID" value="RAI57626.1"/>
    <property type="molecule type" value="Genomic_DNA"/>
</dbReference>
<dbReference type="AlphaFoldDB" id="A0A327M5I0"/>
<dbReference type="Proteomes" id="UP000249065">
    <property type="component" value="Unassembled WGS sequence"/>
</dbReference>
<keyword evidence="3" id="KW-0029">Amino-acid transport</keyword>
<dbReference type="Pfam" id="PF13458">
    <property type="entry name" value="Peripla_BP_6"/>
    <property type="match status" value="1"/>
</dbReference>
<protein>
    <submittedName>
        <fullName evidence="6">Penicillin-binding protein activator</fullName>
    </submittedName>
</protein>
<keyword evidence="2" id="KW-0732">Signal</keyword>
<evidence type="ECO:0000259" key="5">
    <source>
        <dbReference type="Pfam" id="PF13458"/>
    </source>
</evidence>
<dbReference type="InterPro" id="IPR028082">
    <property type="entry name" value="Peripla_BP_I"/>
</dbReference>